<keyword evidence="10" id="KW-1015">Disulfide bond</keyword>
<comment type="subcellular location">
    <subcellularLocation>
        <location evidence="2">Periplasm</location>
    </subcellularLocation>
</comment>
<dbReference type="SUPFAM" id="SSF49329">
    <property type="entry name" value="Cu,Zn superoxide dismutase-like"/>
    <property type="match status" value="1"/>
</dbReference>
<proteinExistence type="inferred from homology"/>
<evidence type="ECO:0000256" key="3">
    <source>
        <dbReference type="ARBA" id="ARBA00010457"/>
    </source>
</evidence>
<dbReference type="Gene3D" id="2.60.40.200">
    <property type="entry name" value="Superoxide dismutase, copper/zinc binding domain"/>
    <property type="match status" value="1"/>
</dbReference>
<accession>A0A0F7HF73</accession>
<evidence type="ECO:0000256" key="11">
    <source>
        <dbReference type="ARBA" id="ARBA00049204"/>
    </source>
</evidence>
<keyword evidence="8" id="KW-0049">Antioxidant</keyword>
<sequence>MKRYWCAALGLMACGVAQAATVDVEMNLVTGQGIGQDIGKITISETPYGLLFTPQLKALPAGVHGFHVHEKGSCEPGMKDGKAVAALAAGGHFDPEKTSKHLGPYDANGHLGDLPAIYVTADGMADTQVLAPRLKKISEIEGKALMVHAGGDNHSDQPKPLGGGGDRFACGVIK</sequence>
<comment type="catalytic activity">
    <reaction evidence="11 12">
        <text>2 superoxide + 2 H(+) = H2O2 + O2</text>
        <dbReference type="Rhea" id="RHEA:20696"/>
        <dbReference type="ChEBI" id="CHEBI:15378"/>
        <dbReference type="ChEBI" id="CHEBI:15379"/>
        <dbReference type="ChEBI" id="CHEBI:16240"/>
        <dbReference type="ChEBI" id="CHEBI:18421"/>
        <dbReference type="EC" id="1.15.1.1"/>
    </reaction>
</comment>
<evidence type="ECO:0000256" key="7">
    <source>
        <dbReference type="ARBA" id="ARBA00022833"/>
    </source>
</evidence>
<dbReference type="GO" id="GO:0004784">
    <property type="term" value="F:superoxide dismutase activity"/>
    <property type="evidence" value="ECO:0007669"/>
    <property type="project" value="UniProtKB-EC"/>
</dbReference>
<dbReference type="FunFam" id="2.60.40.200:FF:000002">
    <property type="entry name" value="Superoxide dismutase [Cu-Zn]"/>
    <property type="match status" value="1"/>
</dbReference>
<dbReference type="InterPro" id="IPR024134">
    <property type="entry name" value="SOD_Cu/Zn_/chaperone"/>
</dbReference>
<dbReference type="PROSITE" id="PS00332">
    <property type="entry name" value="SOD_CU_ZN_2"/>
    <property type="match status" value="1"/>
</dbReference>
<dbReference type="PROSITE" id="PS00087">
    <property type="entry name" value="SOD_CU_ZN_1"/>
    <property type="match status" value="1"/>
</dbReference>
<dbReference type="GO" id="GO:0005507">
    <property type="term" value="F:copper ion binding"/>
    <property type="evidence" value="ECO:0007669"/>
    <property type="project" value="InterPro"/>
</dbReference>
<protein>
    <recommendedName>
        <fullName evidence="12">Superoxide dismutase [Cu-Zn]</fullName>
        <ecNumber evidence="12">1.15.1.1</ecNumber>
    </recommendedName>
</protein>
<evidence type="ECO:0000256" key="2">
    <source>
        <dbReference type="ARBA" id="ARBA00004418"/>
    </source>
</evidence>
<keyword evidence="4 12" id="KW-0479">Metal-binding</keyword>
<dbReference type="InterPro" id="IPR018152">
    <property type="entry name" value="SOD_Cu/Zn_BS"/>
</dbReference>
<name>A0A0F7HF73_SERFO</name>
<keyword evidence="5" id="KW-0732">Signal</keyword>
<dbReference type="AlphaFoldDB" id="A0A0F7HF73"/>
<dbReference type="GO" id="GO:0042597">
    <property type="term" value="C:periplasmic space"/>
    <property type="evidence" value="ECO:0007669"/>
    <property type="project" value="UniProtKB-SubCell"/>
</dbReference>
<evidence type="ECO:0000256" key="8">
    <source>
        <dbReference type="ARBA" id="ARBA00022862"/>
    </source>
</evidence>
<dbReference type="RefSeq" id="WP_024486871.1">
    <property type="nucleotide sequence ID" value="NZ_CAMKUH010000017.1"/>
</dbReference>
<keyword evidence="12 13" id="KW-0560">Oxidoreductase</keyword>
<evidence type="ECO:0000256" key="4">
    <source>
        <dbReference type="ARBA" id="ARBA00022723"/>
    </source>
</evidence>
<keyword evidence="6" id="KW-0574">Periplasm</keyword>
<comment type="cofactor">
    <cofactor evidence="12">
        <name>Cu cation</name>
        <dbReference type="ChEBI" id="CHEBI:23378"/>
    </cofactor>
    <text evidence="12">Binds 1 copper ion per subunit.</text>
</comment>
<dbReference type="InterPro" id="IPR001424">
    <property type="entry name" value="SOD_Cu_Zn_dom"/>
</dbReference>
<evidence type="ECO:0000313" key="13">
    <source>
        <dbReference type="EMBL" id="VTR58592.1"/>
    </source>
</evidence>
<dbReference type="KEGG" id="sfw:WN53_20240"/>
<dbReference type="STRING" id="47917.AV650_16060"/>
<reference evidence="13" key="1">
    <citation type="submission" date="2019-05" db="EMBL/GenBank/DDBJ databases">
        <authorList>
            <consortium name="Pathogen Informatics"/>
        </authorList>
    </citation>
    <scope>NUCLEOTIDE SEQUENCE [LARGE SCALE GENOMIC DNA]</scope>
    <source>
        <strain evidence="13">NCTC12965</strain>
    </source>
</reference>
<dbReference type="PANTHER" id="PTHR10003">
    <property type="entry name" value="SUPEROXIDE DISMUTASE CU-ZN -RELATED"/>
    <property type="match status" value="1"/>
</dbReference>
<dbReference type="CDD" id="cd00305">
    <property type="entry name" value="Cu-Zn_Superoxide_Dismutase"/>
    <property type="match status" value="1"/>
</dbReference>
<comment type="cofactor">
    <cofactor evidence="12">
        <name>Zn(2+)</name>
        <dbReference type="ChEBI" id="CHEBI:29105"/>
    </cofactor>
    <text evidence="12">Binds 1 zinc ion per subunit.</text>
</comment>
<gene>
    <name evidence="13" type="primary">sodC</name>
    <name evidence="13" type="ORF">NCTC12965_07737</name>
</gene>
<comment type="function">
    <text evidence="1 12">Destroys radicals which are normally produced within the cells and which are toxic to biological systems.</text>
</comment>
<dbReference type="EC" id="1.15.1.1" evidence="12"/>
<keyword evidence="7 12" id="KW-0862">Zinc</keyword>
<evidence type="ECO:0000256" key="1">
    <source>
        <dbReference type="ARBA" id="ARBA00003917"/>
    </source>
</evidence>
<dbReference type="Pfam" id="PF00080">
    <property type="entry name" value="Sod_Cu"/>
    <property type="match status" value="1"/>
</dbReference>
<dbReference type="InterPro" id="IPR036423">
    <property type="entry name" value="SOD-like_Cu/Zn_dom_sf"/>
</dbReference>
<dbReference type="EMBL" id="CABEEZ010000153">
    <property type="protein sequence ID" value="VTR58592.1"/>
    <property type="molecule type" value="Genomic_DNA"/>
</dbReference>
<dbReference type="GeneID" id="30322509"/>
<comment type="similarity">
    <text evidence="3 12">Belongs to the Cu-Zn superoxide dismutase family.</text>
</comment>
<evidence type="ECO:0000256" key="9">
    <source>
        <dbReference type="ARBA" id="ARBA00023008"/>
    </source>
</evidence>
<evidence type="ECO:0000256" key="12">
    <source>
        <dbReference type="RuleBase" id="RU000393"/>
    </source>
</evidence>
<dbReference type="NCBIfam" id="NF007628">
    <property type="entry name" value="PRK10290.1"/>
    <property type="match status" value="1"/>
</dbReference>
<evidence type="ECO:0000256" key="6">
    <source>
        <dbReference type="ARBA" id="ARBA00022764"/>
    </source>
</evidence>
<organism evidence="13">
    <name type="scientific">Serratia fonticola</name>
    <dbReference type="NCBI Taxonomy" id="47917"/>
    <lineage>
        <taxon>Bacteria</taxon>
        <taxon>Pseudomonadati</taxon>
        <taxon>Pseudomonadota</taxon>
        <taxon>Gammaproteobacteria</taxon>
        <taxon>Enterobacterales</taxon>
        <taxon>Yersiniaceae</taxon>
        <taxon>Serratia</taxon>
    </lineage>
</organism>
<evidence type="ECO:0000256" key="5">
    <source>
        <dbReference type="ARBA" id="ARBA00022729"/>
    </source>
</evidence>
<keyword evidence="9 12" id="KW-0186">Copper</keyword>
<evidence type="ECO:0000256" key="10">
    <source>
        <dbReference type="ARBA" id="ARBA00023157"/>
    </source>
</evidence>